<accession>A0A3B7R0X4</accession>
<evidence type="ECO:0000313" key="2">
    <source>
        <dbReference type="Proteomes" id="UP000262802"/>
    </source>
</evidence>
<protein>
    <submittedName>
        <fullName evidence="1">Serine protease</fullName>
    </submittedName>
</protein>
<keyword evidence="1" id="KW-0378">Hydrolase</keyword>
<dbReference type="InterPro" id="IPR043504">
    <property type="entry name" value="Peptidase_S1_PA_chymotrypsin"/>
</dbReference>
<organism evidence="1 2">
    <name type="scientific">Hymenobacter oligotrophus</name>
    <dbReference type="NCBI Taxonomy" id="2319843"/>
    <lineage>
        <taxon>Bacteria</taxon>
        <taxon>Pseudomonadati</taxon>
        <taxon>Bacteroidota</taxon>
        <taxon>Cytophagia</taxon>
        <taxon>Cytophagales</taxon>
        <taxon>Hymenobacteraceae</taxon>
        <taxon>Hymenobacter</taxon>
    </lineage>
</organism>
<sequence length="326" mass="35749">MLGTAVYTWLAAQTNNFIFSFYPMAATPTPSSLLQEVKAHPLSIATAAILRSTIQFFYTRKGRIAACGSGVLLTVDNRFFVVTAAHVLAGQAYTTFVILPPNEVTLAGTLLTTSPPPPGRRQDDKIDLAVLELTDEGQIARLQESYQFLTLNELSTSPRHLTDVYLSVGFPAAKTRSFNGHVKTAPYPLQVQQTKEFDYAGLRLHPGTHLVLDFTGDVLSAANPQPHRRPKMEGISGSGLWDTGNFLLGDPAHERKLVGIVTEELTVRRHKHLLVTRTTVLLEFMRQSFKLNIPVSTTVKVNLGRGLQRLTDWQAKQAAAAATTSA</sequence>
<dbReference type="Pfam" id="PF13365">
    <property type="entry name" value="Trypsin_2"/>
    <property type="match status" value="1"/>
</dbReference>
<keyword evidence="1" id="KW-0614">Plasmid</keyword>
<gene>
    <name evidence="1" type="ORF">D3Y59_18000</name>
</gene>
<reference evidence="1 2" key="1">
    <citation type="submission" date="2018-09" db="EMBL/GenBank/DDBJ databases">
        <title>Hymenobacter medium sp. nov., isolated from R2A medium.</title>
        <authorList>
            <person name="Yingchao G."/>
        </authorList>
    </citation>
    <scope>NUCLEOTIDE SEQUENCE [LARGE SCALE GENOMIC DNA]</scope>
    <source>
        <strain evidence="2">sh-6</strain>
        <plasmid evidence="1 2">unnamed2</plasmid>
    </source>
</reference>
<dbReference type="Gene3D" id="2.40.10.10">
    <property type="entry name" value="Trypsin-like serine proteases"/>
    <property type="match status" value="1"/>
</dbReference>
<evidence type="ECO:0000313" key="1">
    <source>
        <dbReference type="EMBL" id="AYA39078.1"/>
    </source>
</evidence>
<dbReference type="KEGG" id="hyh:D3Y59_18000"/>
<dbReference type="GO" id="GO:0006508">
    <property type="term" value="P:proteolysis"/>
    <property type="evidence" value="ECO:0007669"/>
    <property type="project" value="UniProtKB-KW"/>
</dbReference>
<dbReference type="InterPro" id="IPR009003">
    <property type="entry name" value="Peptidase_S1_PA"/>
</dbReference>
<keyword evidence="1" id="KW-0645">Protease</keyword>
<dbReference type="EMBL" id="CP032319">
    <property type="protein sequence ID" value="AYA39078.1"/>
    <property type="molecule type" value="Genomic_DNA"/>
</dbReference>
<name>A0A3B7R0X4_9BACT</name>
<dbReference type="AlphaFoldDB" id="A0A3B7R0X4"/>
<dbReference type="OrthoDB" id="870651at2"/>
<proteinExistence type="predicted"/>
<dbReference type="GO" id="GO:0008233">
    <property type="term" value="F:peptidase activity"/>
    <property type="evidence" value="ECO:0007669"/>
    <property type="project" value="UniProtKB-KW"/>
</dbReference>
<dbReference type="Proteomes" id="UP000262802">
    <property type="component" value="Plasmid unnamed2"/>
</dbReference>
<dbReference type="SUPFAM" id="SSF50494">
    <property type="entry name" value="Trypsin-like serine proteases"/>
    <property type="match status" value="1"/>
</dbReference>
<keyword evidence="2" id="KW-1185">Reference proteome</keyword>
<geneLocation type="plasmid" evidence="1 2">
    <name>unnamed2</name>
</geneLocation>